<keyword evidence="1" id="KW-0812">Transmembrane</keyword>
<reference evidence="2" key="1">
    <citation type="journal article" date="2021" name="Proc. Natl. Acad. Sci. U.S.A.">
        <title>A Catalog of Tens of Thousands of Viruses from Human Metagenomes Reveals Hidden Associations with Chronic Diseases.</title>
        <authorList>
            <person name="Tisza M.J."/>
            <person name="Buck C.B."/>
        </authorList>
    </citation>
    <scope>NUCLEOTIDE SEQUENCE</scope>
    <source>
        <strain evidence="2">Ct57T16</strain>
    </source>
</reference>
<organism evidence="2">
    <name type="scientific">Siphoviridae sp. ct57T16</name>
    <dbReference type="NCBI Taxonomy" id="2825333"/>
    <lineage>
        <taxon>Viruses</taxon>
        <taxon>Duplodnaviria</taxon>
        <taxon>Heunggongvirae</taxon>
        <taxon>Uroviricota</taxon>
        <taxon>Caudoviricetes</taxon>
    </lineage>
</organism>
<dbReference type="EMBL" id="BK015246">
    <property type="protein sequence ID" value="DAD97698.1"/>
    <property type="molecule type" value="Genomic_DNA"/>
</dbReference>
<name>A0A8S5NTQ7_9CAUD</name>
<feature type="transmembrane region" description="Helical" evidence="1">
    <location>
        <begin position="57"/>
        <end position="76"/>
    </location>
</feature>
<protein>
    <submittedName>
        <fullName evidence="2">Uncharacterized protein</fullName>
    </submittedName>
</protein>
<proteinExistence type="predicted"/>
<keyword evidence="1" id="KW-1133">Transmembrane helix</keyword>
<evidence type="ECO:0000256" key="1">
    <source>
        <dbReference type="SAM" id="Phobius"/>
    </source>
</evidence>
<feature type="transmembrane region" description="Helical" evidence="1">
    <location>
        <begin position="82"/>
        <end position="103"/>
    </location>
</feature>
<evidence type="ECO:0000313" key="2">
    <source>
        <dbReference type="EMBL" id="DAD97698.1"/>
    </source>
</evidence>
<keyword evidence="1" id="KW-0472">Membrane</keyword>
<sequence>MSNNAITDLNTCNGSYSASFMQLEFLRRSILKCPIDDIILDFKYVPQEIHHEFLRRFFPLAALYGNLISPIQVIGVTDNLLVVHNLFTVITILTVVNCIRLYYLSLRNG</sequence>
<accession>A0A8S5NTQ7</accession>